<sequence length="101" mass="11388">MGEQFHIFHDAEKKEFSITLEDTPEPAVLQYELLKDNSVDLYHTGVPVAFRGKGIAKVLAKGALDHFSSNQVKMQLSCTYLQKYVKDNPNPVYLACLVEKS</sequence>
<dbReference type="PANTHER" id="PTHR31435">
    <property type="entry name" value="PROTEIN NATD1"/>
    <property type="match status" value="1"/>
</dbReference>
<dbReference type="InterPro" id="IPR045057">
    <property type="entry name" value="Gcn5-rel_NAT"/>
</dbReference>
<gene>
    <name evidence="6" type="ORF">BSL78_02379</name>
    <name evidence="5" type="ORF">BSL78_28334</name>
</gene>
<dbReference type="Pfam" id="PF14542">
    <property type="entry name" value="Acetyltransf_CG"/>
    <property type="match status" value="1"/>
</dbReference>
<proteinExistence type="inferred from homology"/>
<dbReference type="Gene3D" id="3.40.630.30">
    <property type="match status" value="1"/>
</dbReference>
<evidence type="ECO:0000256" key="2">
    <source>
        <dbReference type="ARBA" id="ARBA00020243"/>
    </source>
</evidence>
<evidence type="ECO:0000313" key="6">
    <source>
        <dbReference type="EMBL" id="PIK60687.1"/>
    </source>
</evidence>
<dbReference type="AlphaFoldDB" id="A0A2G8LKA0"/>
<dbReference type="OrthoDB" id="74247at2759"/>
<dbReference type="PANTHER" id="PTHR31435:SF9">
    <property type="entry name" value="PROTEIN NATD1"/>
    <property type="match status" value="1"/>
</dbReference>
<dbReference type="InterPro" id="IPR016181">
    <property type="entry name" value="Acyl_CoA_acyltransferase"/>
</dbReference>
<dbReference type="EMBL" id="MRZV01000050">
    <property type="protein sequence ID" value="PIK60687.1"/>
    <property type="molecule type" value="Genomic_DNA"/>
</dbReference>
<keyword evidence="7" id="KW-1185">Reference proteome</keyword>
<evidence type="ECO:0000256" key="1">
    <source>
        <dbReference type="ARBA" id="ARBA00006233"/>
    </source>
</evidence>
<dbReference type="SUPFAM" id="SSF55729">
    <property type="entry name" value="Acyl-CoA N-acyltransferases (Nat)"/>
    <property type="match status" value="1"/>
</dbReference>
<evidence type="ECO:0000313" key="5">
    <source>
        <dbReference type="EMBL" id="PIK34844.1"/>
    </source>
</evidence>
<dbReference type="PROSITE" id="PS51729">
    <property type="entry name" value="GNAT_YJDJ"/>
    <property type="match status" value="1"/>
</dbReference>
<accession>A0A2G8LKA0</accession>
<name>A0A2G8LKA0_STIJA</name>
<dbReference type="Proteomes" id="UP000230750">
    <property type="component" value="Unassembled WGS sequence"/>
</dbReference>
<feature type="domain" description="N-acetyltransferase" evidence="4">
    <location>
        <begin position="8"/>
        <end position="98"/>
    </location>
</feature>
<protein>
    <recommendedName>
        <fullName evidence="2">Protein NATD1</fullName>
    </recommendedName>
    <alternativeName>
        <fullName evidence="3">N-acetyltransferase domain-containing protein 1</fullName>
    </alternativeName>
</protein>
<comment type="caution">
    <text evidence="6">The sequence shown here is derived from an EMBL/GenBank/DDBJ whole genome shotgun (WGS) entry which is preliminary data.</text>
</comment>
<reference evidence="6 7" key="1">
    <citation type="journal article" date="2017" name="PLoS Biol.">
        <title>The sea cucumber genome provides insights into morphological evolution and visceral regeneration.</title>
        <authorList>
            <person name="Zhang X."/>
            <person name="Sun L."/>
            <person name="Yuan J."/>
            <person name="Sun Y."/>
            <person name="Gao Y."/>
            <person name="Zhang L."/>
            <person name="Li S."/>
            <person name="Dai H."/>
            <person name="Hamel J.F."/>
            <person name="Liu C."/>
            <person name="Yu Y."/>
            <person name="Liu S."/>
            <person name="Lin W."/>
            <person name="Guo K."/>
            <person name="Jin S."/>
            <person name="Xu P."/>
            <person name="Storey K.B."/>
            <person name="Huan P."/>
            <person name="Zhang T."/>
            <person name="Zhou Y."/>
            <person name="Zhang J."/>
            <person name="Lin C."/>
            <person name="Li X."/>
            <person name="Xing L."/>
            <person name="Huo D."/>
            <person name="Sun M."/>
            <person name="Wang L."/>
            <person name="Mercier A."/>
            <person name="Li F."/>
            <person name="Yang H."/>
            <person name="Xiang J."/>
        </authorList>
    </citation>
    <scope>NUCLEOTIDE SEQUENCE [LARGE SCALE GENOMIC DNA]</scope>
    <source>
        <strain evidence="6">Shaxun</strain>
        <tissue evidence="6">Muscle</tissue>
    </source>
</reference>
<dbReference type="EMBL" id="MRZV01002063">
    <property type="protein sequence ID" value="PIK34844.1"/>
    <property type="molecule type" value="Genomic_DNA"/>
</dbReference>
<evidence type="ECO:0000256" key="3">
    <source>
        <dbReference type="ARBA" id="ARBA00031876"/>
    </source>
</evidence>
<organism evidence="6 7">
    <name type="scientific">Stichopus japonicus</name>
    <name type="common">Sea cucumber</name>
    <dbReference type="NCBI Taxonomy" id="307972"/>
    <lineage>
        <taxon>Eukaryota</taxon>
        <taxon>Metazoa</taxon>
        <taxon>Echinodermata</taxon>
        <taxon>Eleutherozoa</taxon>
        <taxon>Echinozoa</taxon>
        <taxon>Holothuroidea</taxon>
        <taxon>Aspidochirotacea</taxon>
        <taxon>Aspidochirotida</taxon>
        <taxon>Stichopodidae</taxon>
        <taxon>Apostichopus</taxon>
    </lineage>
</organism>
<comment type="similarity">
    <text evidence="1">Belongs to the NATD1 family.</text>
</comment>
<evidence type="ECO:0000313" key="7">
    <source>
        <dbReference type="Proteomes" id="UP000230750"/>
    </source>
</evidence>
<evidence type="ECO:0000259" key="4">
    <source>
        <dbReference type="PROSITE" id="PS51729"/>
    </source>
</evidence>
<dbReference type="InterPro" id="IPR031165">
    <property type="entry name" value="GNAT_YJDJ"/>
</dbReference>
<dbReference type="STRING" id="307972.A0A2G8LKA0"/>